<sequence>MPNSSLLVTPSVSTKQTDLLSWRTAVTRPQTHRPRASREPFPRLQRPRRLPLAVRLGHRHGCRANDIRASTLGGFWADADVDAPGGEGMTWSTAHPELLLGILRCVELVSTKGDAGPCRDSTPENADRRGIQPPKQATSSQAVKHIQERS</sequence>
<evidence type="ECO:0000313" key="3">
    <source>
        <dbReference type="Proteomes" id="UP000245956"/>
    </source>
</evidence>
<feature type="region of interest" description="Disordered" evidence="1">
    <location>
        <begin position="113"/>
        <end position="150"/>
    </location>
</feature>
<organism evidence="2 3">
    <name type="scientific">Purpureocillium lilacinum</name>
    <name type="common">Paecilomyces lilacinus</name>
    <dbReference type="NCBI Taxonomy" id="33203"/>
    <lineage>
        <taxon>Eukaryota</taxon>
        <taxon>Fungi</taxon>
        <taxon>Dikarya</taxon>
        <taxon>Ascomycota</taxon>
        <taxon>Pezizomycotina</taxon>
        <taxon>Sordariomycetes</taxon>
        <taxon>Hypocreomycetidae</taxon>
        <taxon>Hypocreales</taxon>
        <taxon>Ophiocordycipitaceae</taxon>
        <taxon>Purpureocillium</taxon>
    </lineage>
</organism>
<gene>
    <name evidence="2" type="ORF">PCL_12559</name>
</gene>
<protein>
    <submittedName>
        <fullName evidence="2">Uncharacterized protein</fullName>
    </submittedName>
</protein>
<evidence type="ECO:0000313" key="2">
    <source>
        <dbReference type="EMBL" id="PWI71191.1"/>
    </source>
</evidence>
<dbReference type="AlphaFoldDB" id="A0A2U3E9M2"/>
<proteinExistence type="predicted"/>
<evidence type="ECO:0000256" key="1">
    <source>
        <dbReference type="SAM" id="MobiDB-lite"/>
    </source>
</evidence>
<name>A0A2U3E9M2_PURLI</name>
<feature type="compositionally biased region" description="Basic and acidic residues" evidence="1">
    <location>
        <begin position="121"/>
        <end position="130"/>
    </location>
</feature>
<comment type="caution">
    <text evidence="2">The sequence shown here is derived from an EMBL/GenBank/DDBJ whole genome shotgun (WGS) entry which is preliminary data.</text>
</comment>
<reference evidence="2 3" key="1">
    <citation type="journal article" date="2016" name="Front. Microbiol.">
        <title>Genome and transcriptome sequences reveal the specific parasitism of the nematophagous Purpureocillium lilacinum 36-1.</title>
        <authorList>
            <person name="Xie J."/>
            <person name="Li S."/>
            <person name="Mo C."/>
            <person name="Xiao X."/>
            <person name="Peng D."/>
            <person name="Wang G."/>
            <person name="Xiao Y."/>
        </authorList>
    </citation>
    <scope>NUCLEOTIDE SEQUENCE [LARGE SCALE GENOMIC DNA]</scope>
    <source>
        <strain evidence="2 3">36-1</strain>
    </source>
</reference>
<dbReference type="Proteomes" id="UP000245956">
    <property type="component" value="Unassembled WGS sequence"/>
</dbReference>
<accession>A0A2U3E9M2</accession>
<dbReference type="EMBL" id="LCWV01000008">
    <property type="protein sequence ID" value="PWI71191.1"/>
    <property type="molecule type" value="Genomic_DNA"/>
</dbReference>